<evidence type="ECO:0000256" key="1">
    <source>
        <dbReference type="SAM" id="MobiDB-lite"/>
    </source>
</evidence>
<gene>
    <name evidence="2" type="ORF">HELGO_WM23578</name>
</gene>
<name>A0A6S6U046_9GAMM</name>
<evidence type="ECO:0000313" key="2">
    <source>
        <dbReference type="EMBL" id="CAA6825055.1"/>
    </source>
</evidence>
<proteinExistence type="predicted"/>
<accession>A0A6S6U046</accession>
<organism evidence="2">
    <name type="scientific">uncultured Thiotrichaceae bacterium</name>
    <dbReference type="NCBI Taxonomy" id="298394"/>
    <lineage>
        <taxon>Bacteria</taxon>
        <taxon>Pseudomonadati</taxon>
        <taxon>Pseudomonadota</taxon>
        <taxon>Gammaproteobacteria</taxon>
        <taxon>Thiotrichales</taxon>
        <taxon>Thiotrichaceae</taxon>
        <taxon>environmental samples</taxon>
    </lineage>
</organism>
<protein>
    <submittedName>
        <fullName evidence="2">Uncharacterized protein</fullName>
    </submittedName>
</protein>
<dbReference type="EMBL" id="CACVAY010000124">
    <property type="protein sequence ID" value="CAA6825055.1"/>
    <property type="molecule type" value="Genomic_DNA"/>
</dbReference>
<sequence>MEKLSLKELLITDLPPAFVRKLMKELDVAYSSASSKVNDDPDIGETEAAYLLGHYRRSICETTFRTLSEEQGLIAKTITPETGGCRHVQVSTSNFNISLCHVRNPMEFPSFSQARQQNSEINELISQQQLFASEVRSLNDKAYVVIVHSEYSGKPSEFGYASIGFPNTKFTDWIDQPVDLLDIMDVQALRFQKPEGIQNEVQHAIPKWKTTKNDDEKKENA</sequence>
<dbReference type="AlphaFoldDB" id="A0A6S6U046"/>
<reference evidence="2" key="1">
    <citation type="submission" date="2020-01" db="EMBL/GenBank/DDBJ databases">
        <authorList>
            <person name="Meier V. D."/>
            <person name="Meier V D."/>
        </authorList>
    </citation>
    <scope>NUCLEOTIDE SEQUENCE</scope>
    <source>
        <strain evidence="2">HLG_WM_MAG_07</strain>
    </source>
</reference>
<feature type="region of interest" description="Disordered" evidence="1">
    <location>
        <begin position="202"/>
        <end position="221"/>
    </location>
</feature>
<feature type="compositionally biased region" description="Basic and acidic residues" evidence="1">
    <location>
        <begin position="211"/>
        <end position="221"/>
    </location>
</feature>